<dbReference type="InterPro" id="IPR005119">
    <property type="entry name" value="LysR_subst-bd"/>
</dbReference>
<evidence type="ECO:0000256" key="3">
    <source>
        <dbReference type="ARBA" id="ARBA00023125"/>
    </source>
</evidence>
<evidence type="ECO:0000313" key="7">
    <source>
        <dbReference type="Proteomes" id="UP000025171"/>
    </source>
</evidence>
<dbReference type="InterPro" id="IPR036388">
    <property type="entry name" value="WH-like_DNA-bd_sf"/>
</dbReference>
<dbReference type="PROSITE" id="PS50931">
    <property type="entry name" value="HTH_LYSR"/>
    <property type="match status" value="1"/>
</dbReference>
<evidence type="ECO:0000256" key="4">
    <source>
        <dbReference type="ARBA" id="ARBA00023163"/>
    </source>
</evidence>
<dbReference type="RefSeq" id="WP_035617084.1">
    <property type="nucleotide sequence ID" value="NZ_ARYK01000005.1"/>
</dbReference>
<dbReference type="Gene3D" id="1.10.10.10">
    <property type="entry name" value="Winged helix-like DNA-binding domain superfamily/Winged helix DNA-binding domain"/>
    <property type="match status" value="1"/>
</dbReference>
<organism evidence="6 7">
    <name type="scientific">Hyphomonas johnsonii MHS-2</name>
    <dbReference type="NCBI Taxonomy" id="1280950"/>
    <lineage>
        <taxon>Bacteria</taxon>
        <taxon>Pseudomonadati</taxon>
        <taxon>Pseudomonadota</taxon>
        <taxon>Alphaproteobacteria</taxon>
        <taxon>Hyphomonadales</taxon>
        <taxon>Hyphomonadaceae</taxon>
        <taxon>Hyphomonas</taxon>
    </lineage>
</organism>
<keyword evidence="7" id="KW-1185">Reference proteome</keyword>
<name>A0A059FMW4_9PROT</name>
<evidence type="ECO:0000259" key="5">
    <source>
        <dbReference type="PROSITE" id="PS50931"/>
    </source>
</evidence>
<keyword evidence="4" id="KW-0804">Transcription</keyword>
<comment type="caution">
    <text evidence="6">The sequence shown here is derived from an EMBL/GenBank/DDBJ whole genome shotgun (WGS) entry which is preliminary data.</text>
</comment>
<dbReference type="eggNOG" id="COG0583">
    <property type="taxonomic scope" value="Bacteria"/>
</dbReference>
<sequence length="302" mass="32245">MDQSALSWDHCRSLLSVYRTGSLSAAARALGVTQPTVARHVEQLEQALGGAALFTRSPQGLAPTEAAETLIPHARAMEASAAAMVRAASGPDDALAGTVRITASEVIGIEVLPAMLASLGAVHPQLTFELVATNETADLLRRDADIAVRMVRPSQGALIARKVGDIRLGMFARQDYLARRGTPAAIEDLAGHALIGFDHETTAAQSLRDRGLDIRREVFSFRTDSDAAQLSAIRAGLGIGICQVALARRDPQLVRLFPDTMAFPLETWVTMHGDLRGNQRVRLVFDHLATGLSAYVKAGHSA</sequence>
<dbReference type="OrthoDB" id="9798121at2"/>
<dbReference type="PANTHER" id="PTHR30537:SF3">
    <property type="entry name" value="TRANSCRIPTIONAL REGULATORY PROTEIN"/>
    <property type="match status" value="1"/>
</dbReference>
<comment type="similarity">
    <text evidence="1">Belongs to the LysR transcriptional regulatory family.</text>
</comment>
<protein>
    <submittedName>
        <fullName evidence="6">LysR family transcriptional regulator</fullName>
    </submittedName>
</protein>
<keyword evidence="2" id="KW-0805">Transcription regulation</keyword>
<keyword evidence="3" id="KW-0238">DNA-binding</keyword>
<dbReference type="SUPFAM" id="SSF46785">
    <property type="entry name" value="Winged helix' DNA-binding domain"/>
    <property type="match status" value="1"/>
</dbReference>
<dbReference type="Pfam" id="PF03466">
    <property type="entry name" value="LysR_substrate"/>
    <property type="match status" value="1"/>
</dbReference>
<dbReference type="GO" id="GO:0043565">
    <property type="term" value="F:sequence-specific DNA binding"/>
    <property type="evidence" value="ECO:0007669"/>
    <property type="project" value="TreeGrafter"/>
</dbReference>
<dbReference type="GO" id="GO:0003700">
    <property type="term" value="F:DNA-binding transcription factor activity"/>
    <property type="evidence" value="ECO:0007669"/>
    <property type="project" value="InterPro"/>
</dbReference>
<dbReference type="PATRIC" id="fig|1280950.3.peg.2384"/>
<gene>
    <name evidence="6" type="ORF">HJO_11892</name>
</gene>
<reference evidence="6 7" key="1">
    <citation type="journal article" date="2014" name="Antonie Van Leeuwenhoek">
        <title>Hyphomonas beringensis sp. nov. and Hyphomonas chukchiensis sp. nov., isolated from surface seawater of the Bering Sea and Chukchi Sea.</title>
        <authorList>
            <person name="Li C."/>
            <person name="Lai Q."/>
            <person name="Li G."/>
            <person name="Dong C."/>
            <person name="Wang J."/>
            <person name="Liao Y."/>
            <person name="Shao Z."/>
        </authorList>
    </citation>
    <scope>NUCLEOTIDE SEQUENCE [LARGE SCALE GENOMIC DNA]</scope>
    <source>
        <strain evidence="6 7">MHS-2</strain>
    </source>
</reference>
<dbReference type="InterPro" id="IPR036390">
    <property type="entry name" value="WH_DNA-bd_sf"/>
</dbReference>
<dbReference type="PANTHER" id="PTHR30537">
    <property type="entry name" value="HTH-TYPE TRANSCRIPTIONAL REGULATOR"/>
    <property type="match status" value="1"/>
</dbReference>
<proteinExistence type="inferred from homology"/>
<accession>A0A059FMW4</accession>
<dbReference type="SUPFAM" id="SSF53850">
    <property type="entry name" value="Periplasmic binding protein-like II"/>
    <property type="match status" value="1"/>
</dbReference>
<evidence type="ECO:0000256" key="1">
    <source>
        <dbReference type="ARBA" id="ARBA00009437"/>
    </source>
</evidence>
<dbReference type="EMBL" id="ARYK01000005">
    <property type="protein sequence ID" value="KCZ91818.1"/>
    <property type="molecule type" value="Genomic_DNA"/>
</dbReference>
<dbReference type="Pfam" id="PF00126">
    <property type="entry name" value="HTH_1"/>
    <property type="match status" value="1"/>
</dbReference>
<dbReference type="STRING" id="1280950.HJO_11892"/>
<feature type="domain" description="HTH lysR-type" evidence="5">
    <location>
        <begin position="6"/>
        <end position="64"/>
    </location>
</feature>
<dbReference type="AlphaFoldDB" id="A0A059FMW4"/>
<dbReference type="Gene3D" id="3.40.190.290">
    <property type="match status" value="1"/>
</dbReference>
<evidence type="ECO:0000313" key="6">
    <source>
        <dbReference type="EMBL" id="KCZ91818.1"/>
    </source>
</evidence>
<evidence type="ECO:0000256" key="2">
    <source>
        <dbReference type="ARBA" id="ARBA00023015"/>
    </source>
</evidence>
<dbReference type="Proteomes" id="UP000025171">
    <property type="component" value="Unassembled WGS sequence"/>
</dbReference>
<dbReference type="InterPro" id="IPR000847">
    <property type="entry name" value="LysR_HTH_N"/>
</dbReference>
<dbReference type="GO" id="GO:0006351">
    <property type="term" value="P:DNA-templated transcription"/>
    <property type="evidence" value="ECO:0007669"/>
    <property type="project" value="TreeGrafter"/>
</dbReference>
<dbReference type="InterPro" id="IPR058163">
    <property type="entry name" value="LysR-type_TF_proteobact-type"/>
</dbReference>